<dbReference type="EMBL" id="OX451736">
    <property type="protein sequence ID" value="CAI8588633.1"/>
    <property type="molecule type" value="Genomic_DNA"/>
</dbReference>
<evidence type="ECO:0000313" key="2">
    <source>
        <dbReference type="Proteomes" id="UP001157006"/>
    </source>
</evidence>
<keyword evidence="2" id="KW-1185">Reference proteome</keyword>
<gene>
    <name evidence="1" type="ORF">VFH_I356680</name>
</gene>
<dbReference type="Proteomes" id="UP001157006">
    <property type="component" value="Chromosome 1L"/>
</dbReference>
<protein>
    <submittedName>
        <fullName evidence="1">Uncharacterized protein</fullName>
    </submittedName>
</protein>
<reference evidence="1 2" key="1">
    <citation type="submission" date="2023-01" db="EMBL/GenBank/DDBJ databases">
        <authorList>
            <person name="Kreplak J."/>
        </authorList>
    </citation>
    <scope>NUCLEOTIDE SEQUENCE [LARGE SCALE GENOMIC DNA]</scope>
</reference>
<proteinExistence type="predicted"/>
<sequence length="184" mass="21681">MRGVRKLLEGCGTDPALVWWIKFRISSPWGLCWVSIEVTNSGRKFSRLNLISIIWIWGTLPLRSLQKSRNLNKCLDDLLAKEEVIWRQRNRALWLHKRDKDTSFFHGKASQQKKTNSIVRIKDASMIWCKKEDDIERIFRTYFNELFTSSKPVGAETITEVVKDIISGEDCDWYRRPFDSLDIK</sequence>
<dbReference type="AlphaFoldDB" id="A0AAV0YUS5"/>
<organism evidence="1 2">
    <name type="scientific">Vicia faba</name>
    <name type="common">Broad bean</name>
    <name type="synonym">Faba vulgaris</name>
    <dbReference type="NCBI Taxonomy" id="3906"/>
    <lineage>
        <taxon>Eukaryota</taxon>
        <taxon>Viridiplantae</taxon>
        <taxon>Streptophyta</taxon>
        <taxon>Embryophyta</taxon>
        <taxon>Tracheophyta</taxon>
        <taxon>Spermatophyta</taxon>
        <taxon>Magnoliopsida</taxon>
        <taxon>eudicotyledons</taxon>
        <taxon>Gunneridae</taxon>
        <taxon>Pentapetalae</taxon>
        <taxon>rosids</taxon>
        <taxon>fabids</taxon>
        <taxon>Fabales</taxon>
        <taxon>Fabaceae</taxon>
        <taxon>Papilionoideae</taxon>
        <taxon>50 kb inversion clade</taxon>
        <taxon>NPAAA clade</taxon>
        <taxon>Hologalegina</taxon>
        <taxon>IRL clade</taxon>
        <taxon>Fabeae</taxon>
        <taxon>Vicia</taxon>
    </lineage>
</organism>
<name>A0AAV0YUS5_VICFA</name>
<accession>A0AAV0YUS5</accession>
<evidence type="ECO:0000313" key="1">
    <source>
        <dbReference type="EMBL" id="CAI8588633.1"/>
    </source>
</evidence>